<comment type="similarity">
    <text evidence="1 4">Belongs to the glycosyl hydrolase 26 family.</text>
</comment>
<feature type="active site" description="Nucleophile" evidence="4">
    <location>
        <position position="278"/>
    </location>
</feature>
<gene>
    <name evidence="6" type="ORF">ACFPCS_01595</name>
</gene>
<proteinExistence type="inferred from homology"/>
<feature type="active site" description="Proton donor" evidence="4">
    <location>
        <position position="155"/>
    </location>
</feature>
<evidence type="ECO:0000256" key="3">
    <source>
        <dbReference type="ARBA" id="ARBA00023295"/>
    </source>
</evidence>
<dbReference type="PROSITE" id="PS51257">
    <property type="entry name" value="PROKAR_LIPOPROTEIN"/>
    <property type="match status" value="1"/>
</dbReference>
<dbReference type="PANTHER" id="PTHR40079">
    <property type="entry name" value="MANNAN ENDO-1,4-BETA-MANNOSIDASE E-RELATED"/>
    <property type="match status" value="1"/>
</dbReference>
<evidence type="ECO:0000313" key="7">
    <source>
        <dbReference type="Proteomes" id="UP001595797"/>
    </source>
</evidence>
<evidence type="ECO:0000313" key="6">
    <source>
        <dbReference type="EMBL" id="MFC4902258.1"/>
    </source>
</evidence>
<reference evidence="7" key="1">
    <citation type="journal article" date="2019" name="Int. J. Syst. Evol. Microbiol.">
        <title>The Global Catalogue of Microorganisms (GCM) 10K type strain sequencing project: providing services to taxonomists for standard genome sequencing and annotation.</title>
        <authorList>
            <consortium name="The Broad Institute Genomics Platform"/>
            <consortium name="The Broad Institute Genome Sequencing Center for Infectious Disease"/>
            <person name="Wu L."/>
            <person name="Ma J."/>
        </authorList>
    </citation>
    <scope>NUCLEOTIDE SEQUENCE [LARGE SCALE GENOMIC DNA]</scope>
    <source>
        <strain evidence="7">CGMCC 4.6946</strain>
    </source>
</reference>
<dbReference type="InterPro" id="IPR000805">
    <property type="entry name" value="Glyco_hydro_26"/>
</dbReference>
<feature type="domain" description="GH26" evidence="5">
    <location>
        <begin position="11"/>
        <end position="342"/>
    </location>
</feature>
<name>A0ABV9TFF7_9MICC</name>
<dbReference type="InterPro" id="IPR017853">
    <property type="entry name" value="GH"/>
</dbReference>
<keyword evidence="2 4" id="KW-0378">Hydrolase</keyword>
<dbReference type="SUPFAM" id="SSF51445">
    <property type="entry name" value="(Trans)glycosidases"/>
    <property type="match status" value="1"/>
</dbReference>
<organism evidence="6 7">
    <name type="scientific">Kocuria oceani</name>
    <dbReference type="NCBI Taxonomy" id="988827"/>
    <lineage>
        <taxon>Bacteria</taxon>
        <taxon>Bacillati</taxon>
        <taxon>Actinomycetota</taxon>
        <taxon>Actinomycetes</taxon>
        <taxon>Micrococcales</taxon>
        <taxon>Micrococcaceae</taxon>
        <taxon>Kocuria</taxon>
    </lineage>
</organism>
<comment type="caution">
    <text evidence="6">The sequence shown here is derived from an EMBL/GenBank/DDBJ whole genome shotgun (WGS) entry which is preliminary data.</text>
</comment>
<dbReference type="Pfam" id="PF02156">
    <property type="entry name" value="Glyco_hydro_26"/>
    <property type="match status" value="1"/>
</dbReference>
<dbReference type="Gene3D" id="3.20.20.80">
    <property type="entry name" value="Glycosidases"/>
    <property type="match status" value="1"/>
</dbReference>
<evidence type="ECO:0000256" key="2">
    <source>
        <dbReference type="ARBA" id="ARBA00022801"/>
    </source>
</evidence>
<dbReference type="PROSITE" id="PS51764">
    <property type="entry name" value="GH26"/>
    <property type="match status" value="1"/>
</dbReference>
<keyword evidence="7" id="KW-1185">Reference proteome</keyword>
<sequence>MDFHRPDRRSVLTAALTAVLVTACTDRTTLESLPPHHRIRPLEHGVFLPHGPQDGPAFTAMTGAAPRWMLLFRDWTHEMPPVEALDAVRTQGATPVLTWEPWVAPATGGVPADAAQQPAFALSRFAAGDHDHRISTWAEALAAWGHDVVLRFAHEMNGTWYPWAAGVQGNTAEQYVRAWRHVHSTFAAAGATNVRWCWAPNVPALGVDTCVDTGMDTGGARLADCFPGQDVVDVLGIDGYNWGSSEPPLSWTAPGELLGPGLAELRGLGARLPIMVTETASAEGQEPGRSKAEWITQLFDYLVRQGDVLGVIWFHERKERDWSVDSSAAARAAYRRAVARLR</sequence>
<evidence type="ECO:0000256" key="1">
    <source>
        <dbReference type="ARBA" id="ARBA00007754"/>
    </source>
</evidence>
<dbReference type="PANTHER" id="PTHR40079:SF4">
    <property type="entry name" value="GH26 DOMAIN-CONTAINING PROTEIN-RELATED"/>
    <property type="match status" value="1"/>
</dbReference>
<evidence type="ECO:0000259" key="5">
    <source>
        <dbReference type="PROSITE" id="PS51764"/>
    </source>
</evidence>
<dbReference type="GO" id="GO:0016787">
    <property type="term" value="F:hydrolase activity"/>
    <property type="evidence" value="ECO:0007669"/>
    <property type="project" value="UniProtKB-KW"/>
</dbReference>
<protein>
    <submittedName>
        <fullName evidence="6">Glycoside hydrolase family 26 protein</fullName>
    </submittedName>
</protein>
<dbReference type="RefSeq" id="WP_277552160.1">
    <property type="nucleotide sequence ID" value="NZ_JARAMH010000023.1"/>
</dbReference>
<dbReference type="EMBL" id="JBHSIW010000002">
    <property type="protein sequence ID" value="MFC4902258.1"/>
    <property type="molecule type" value="Genomic_DNA"/>
</dbReference>
<keyword evidence="3 4" id="KW-0326">Glycosidase</keyword>
<dbReference type="InterPro" id="IPR022790">
    <property type="entry name" value="GH26_dom"/>
</dbReference>
<dbReference type="Proteomes" id="UP001595797">
    <property type="component" value="Unassembled WGS sequence"/>
</dbReference>
<evidence type="ECO:0000256" key="4">
    <source>
        <dbReference type="PROSITE-ProRule" id="PRU01100"/>
    </source>
</evidence>
<accession>A0ABV9TFF7</accession>